<dbReference type="SUPFAM" id="SSF52172">
    <property type="entry name" value="CheY-like"/>
    <property type="match status" value="1"/>
</dbReference>
<reference evidence="1" key="1">
    <citation type="submission" date="2013-12" db="EMBL/GenBank/DDBJ databases">
        <title>A Varibaculum cambriense genome reconstructed from a premature infant gut community with otherwise low bacterial novelty that shifts toward anaerobic metabolism during the third week of life.</title>
        <authorList>
            <person name="Brown C.T."/>
            <person name="Sharon I."/>
            <person name="Thomas B.C."/>
            <person name="Castelle C.J."/>
            <person name="Morowitz M.J."/>
            <person name="Banfield J.F."/>
        </authorList>
    </citation>
    <scope>NUCLEOTIDE SEQUENCE</scope>
</reference>
<dbReference type="InterPro" id="IPR027464">
    <property type="entry name" value="Ornithine_deCO2ase_N"/>
</dbReference>
<proteinExistence type="predicted"/>
<name>W1XK80_9ZZZZ</name>
<comment type="caution">
    <text evidence="1">The sequence shown here is derived from an EMBL/GenBank/DDBJ whole genome shotgun (WGS) entry which is preliminary data.</text>
</comment>
<protein>
    <submittedName>
        <fullName evidence="1">Uncharacterized protein</fullName>
    </submittedName>
</protein>
<organism evidence="1">
    <name type="scientific">human gut metagenome</name>
    <dbReference type="NCBI Taxonomy" id="408170"/>
    <lineage>
        <taxon>unclassified sequences</taxon>
        <taxon>metagenomes</taxon>
        <taxon>organismal metagenomes</taxon>
    </lineage>
</organism>
<evidence type="ECO:0000313" key="1">
    <source>
        <dbReference type="EMBL" id="ETJ30672.1"/>
    </source>
</evidence>
<dbReference type="Gene3D" id="3.40.50.220">
    <property type="match status" value="1"/>
</dbReference>
<dbReference type="AlphaFoldDB" id="W1XK80"/>
<dbReference type="InterPro" id="IPR011006">
    <property type="entry name" value="CheY-like_superfamily"/>
</dbReference>
<feature type="non-terminal residue" evidence="1">
    <location>
        <position position="116"/>
    </location>
</feature>
<dbReference type="EMBL" id="AZMM01014815">
    <property type="protein sequence ID" value="ETJ30672.1"/>
    <property type="molecule type" value="Genomic_DNA"/>
</dbReference>
<accession>W1XK80</accession>
<gene>
    <name evidence="1" type="ORF">Q604_UNBC14815G0001</name>
</gene>
<sequence length="116" mass="12540">MKHLKVALSDSVQSKIKSIAGRTCVGVFETDFTDVGAVVIDDGELDLVNNNQISSFGIPVIVLRLDASKDISLYGNRITSIIELSSMSIDDCTSELEECVEHNDGSIFPSSFRALS</sequence>